<dbReference type="Pfam" id="PF05047">
    <property type="entry name" value="L51_S25_CI-B8"/>
    <property type="match status" value="1"/>
</dbReference>
<evidence type="ECO:0000256" key="4">
    <source>
        <dbReference type="ARBA" id="ARBA00011533"/>
    </source>
</evidence>
<evidence type="ECO:0000256" key="1">
    <source>
        <dbReference type="ARBA" id="ARBA00003195"/>
    </source>
</evidence>
<dbReference type="FunFam" id="3.40.30.10:FF:000127">
    <property type="entry name" value="NADH dehydrogenase [ubiquinone] 1 alpha subcomplex subunit 2"/>
    <property type="match status" value="1"/>
</dbReference>
<dbReference type="PANTHER" id="PTHR12878:SF0">
    <property type="entry name" value="NADH DEHYDROGENASE [UBIQUINONE] 1 ALPHA SUBCOMPLEX SUBUNIT 2"/>
    <property type="match status" value="1"/>
</dbReference>
<protein>
    <recommendedName>
        <fullName evidence="5">NADH dehydrogenase [ubiquinone] 1 alpha subcomplex subunit 2</fullName>
    </recommendedName>
    <alternativeName>
        <fullName evidence="14">Complex I-B8</fullName>
    </alternativeName>
    <alternativeName>
        <fullName evidence="15">NADH-ubiquinone oxidoreductase B8 subunit</fullName>
    </alternativeName>
</protein>
<comment type="caution">
    <text evidence="17">The sequence shown here is derived from an EMBL/GenBank/DDBJ whole genome shotgun (WGS) entry which is preliminary data.</text>
</comment>
<reference evidence="17" key="1">
    <citation type="submission" date="2020-08" db="EMBL/GenBank/DDBJ databases">
        <title>Chromosome-level assembly of Southern catfish (Silurus meridionalis) provides insights into visual adaptation to the nocturnal and benthic lifestyles.</title>
        <authorList>
            <person name="Zhang Y."/>
            <person name="Wang D."/>
            <person name="Peng Z."/>
        </authorList>
    </citation>
    <scope>NUCLEOTIDE SEQUENCE</scope>
    <source>
        <strain evidence="17">SWU-2019-XX</strain>
        <tissue evidence="17">Muscle</tissue>
    </source>
</reference>
<comment type="similarity">
    <text evidence="3">Belongs to the complex I NDUFA2 subunit family.</text>
</comment>
<dbReference type="AlphaFoldDB" id="A0A8T0AVC0"/>
<dbReference type="GO" id="GO:0005743">
    <property type="term" value="C:mitochondrial inner membrane"/>
    <property type="evidence" value="ECO:0007669"/>
    <property type="project" value="UniProtKB-SubCell"/>
</dbReference>
<keyword evidence="8" id="KW-0999">Mitochondrion inner membrane</keyword>
<keyword evidence="12" id="KW-0472">Membrane</keyword>
<sequence length="168" mass="18949">MRMRDAMTEKSVRMRSLNWTHVDVYMYRCTVMRWSVGGDVFGYDPPNAQTEGEKGEEEDPVAGRSDRKMAAAAVRNLGSSLSKNLREIRLHLCQTSAGSQGVRDFVQQHYVTLKKANPEFPILIRECSGVQPRLWARYALGKEQSVSLDNMSVDQVAKVLENAVNVKV</sequence>
<evidence type="ECO:0000256" key="13">
    <source>
        <dbReference type="ARBA" id="ARBA00023157"/>
    </source>
</evidence>
<evidence type="ECO:0000313" key="17">
    <source>
        <dbReference type="EMBL" id="KAF7696611.1"/>
    </source>
</evidence>
<comment type="function">
    <text evidence="1">Accessory subunit of the mitochondrial membrane respiratory chain NADH dehydrogenase (Complex I), that is believed not to be involved in catalysis. Complex I functions in the transfer of electrons from NADH to the respiratory chain. The immediate electron acceptor for the enzyme is believed to be ubiquinone.</text>
</comment>
<gene>
    <name evidence="17" type="ORF">HF521_005029</name>
</gene>
<evidence type="ECO:0000256" key="14">
    <source>
        <dbReference type="ARBA" id="ARBA00031441"/>
    </source>
</evidence>
<dbReference type="SUPFAM" id="SSF52833">
    <property type="entry name" value="Thioredoxin-like"/>
    <property type="match status" value="1"/>
</dbReference>
<evidence type="ECO:0000256" key="7">
    <source>
        <dbReference type="ARBA" id="ARBA00022660"/>
    </source>
</evidence>
<keyword evidence="7" id="KW-0679">Respiratory chain</keyword>
<evidence type="ECO:0000256" key="3">
    <source>
        <dbReference type="ARBA" id="ARBA00008939"/>
    </source>
</evidence>
<accession>A0A8T0AVC0</accession>
<dbReference type="Gene3D" id="3.40.30.10">
    <property type="entry name" value="Glutaredoxin"/>
    <property type="match status" value="1"/>
</dbReference>
<evidence type="ECO:0000256" key="15">
    <source>
        <dbReference type="ARBA" id="ARBA00032513"/>
    </source>
</evidence>
<dbReference type="InterPro" id="IPR007741">
    <property type="entry name" value="Ribosomal_mL43/mS25/NADH_DH"/>
</dbReference>
<name>A0A8T0AVC0_SILME</name>
<dbReference type="InterPro" id="IPR036249">
    <property type="entry name" value="Thioredoxin-like_sf"/>
</dbReference>
<evidence type="ECO:0000256" key="2">
    <source>
        <dbReference type="ARBA" id="ARBA00004443"/>
    </source>
</evidence>
<evidence type="ECO:0000259" key="16">
    <source>
        <dbReference type="SMART" id="SM00916"/>
    </source>
</evidence>
<keyword evidence="18" id="KW-1185">Reference proteome</keyword>
<evidence type="ECO:0000256" key="6">
    <source>
        <dbReference type="ARBA" id="ARBA00022448"/>
    </source>
</evidence>
<keyword evidence="6" id="KW-0813">Transport</keyword>
<evidence type="ECO:0000256" key="8">
    <source>
        <dbReference type="ARBA" id="ARBA00022792"/>
    </source>
</evidence>
<keyword evidence="9" id="KW-0249">Electron transport</keyword>
<dbReference type="EMBL" id="JABFDY010000015">
    <property type="protein sequence ID" value="KAF7696611.1"/>
    <property type="molecule type" value="Genomic_DNA"/>
</dbReference>
<keyword evidence="11" id="KW-0496">Mitochondrion</keyword>
<feature type="domain" description="Ribosomal protein/NADH dehydrogenase" evidence="16">
    <location>
        <begin position="94"/>
        <end position="167"/>
    </location>
</feature>
<dbReference type="PANTHER" id="PTHR12878">
    <property type="entry name" value="NADH-UBIQUINONE OXIDOREDUCTASE B8 SUBUNIT"/>
    <property type="match status" value="1"/>
</dbReference>
<evidence type="ECO:0000256" key="10">
    <source>
        <dbReference type="ARBA" id="ARBA00022990"/>
    </source>
</evidence>
<keyword evidence="10" id="KW-0007">Acetylation</keyword>
<evidence type="ECO:0000313" key="18">
    <source>
        <dbReference type="Proteomes" id="UP000606274"/>
    </source>
</evidence>
<evidence type="ECO:0000256" key="5">
    <source>
        <dbReference type="ARBA" id="ARBA00016394"/>
    </source>
</evidence>
<organism evidence="17 18">
    <name type="scientific">Silurus meridionalis</name>
    <name type="common">Southern catfish</name>
    <name type="synonym">Silurus soldatovi meridionalis</name>
    <dbReference type="NCBI Taxonomy" id="175797"/>
    <lineage>
        <taxon>Eukaryota</taxon>
        <taxon>Metazoa</taxon>
        <taxon>Chordata</taxon>
        <taxon>Craniata</taxon>
        <taxon>Vertebrata</taxon>
        <taxon>Euteleostomi</taxon>
        <taxon>Actinopterygii</taxon>
        <taxon>Neopterygii</taxon>
        <taxon>Teleostei</taxon>
        <taxon>Ostariophysi</taxon>
        <taxon>Siluriformes</taxon>
        <taxon>Siluridae</taxon>
        <taxon>Silurus</taxon>
    </lineage>
</organism>
<proteinExistence type="inferred from homology"/>
<dbReference type="OrthoDB" id="10250268at2759"/>
<dbReference type="SMART" id="SM00916">
    <property type="entry name" value="L51_S25_CI-B8"/>
    <property type="match status" value="1"/>
</dbReference>
<keyword evidence="13" id="KW-1015">Disulfide bond</keyword>
<evidence type="ECO:0000256" key="12">
    <source>
        <dbReference type="ARBA" id="ARBA00023136"/>
    </source>
</evidence>
<dbReference type="InterPro" id="IPR016464">
    <property type="entry name" value="NADH_Ub_cplx-1_asu_su-2"/>
</dbReference>
<dbReference type="Proteomes" id="UP000606274">
    <property type="component" value="Unassembled WGS sequence"/>
</dbReference>
<dbReference type="GO" id="GO:0045271">
    <property type="term" value="C:respiratory chain complex I"/>
    <property type="evidence" value="ECO:0007669"/>
    <property type="project" value="UniProtKB-ARBA"/>
</dbReference>
<comment type="subcellular location">
    <subcellularLocation>
        <location evidence="2">Mitochondrion inner membrane</location>
        <topology evidence="2">Peripheral membrane protein</topology>
        <orientation evidence="2">Matrix side</orientation>
    </subcellularLocation>
</comment>
<comment type="subunit">
    <text evidence="4">Complex I is composed of 45 different subunits.</text>
</comment>
<evidence type="ECO:0000256" key="9">
    <source>
        <dbReference type="ARBA" id="ARBA00022982"/>
    </source>
</evidence>
<evidence type="ECO:0000256" key="11">
    <source>
        <dbReference type="ARBA" id="ARBA00023128"/>
    </source>
</evidence>